<evidence type="ECO:0000313" key="6">
    <source>
        <dbReference type="EMBL" id="MFD2208024.1"/>
    </source>
</evidence>
<keyword evidence="4" id="KW-0067">ATP-binding</keyword>
<dbReference type="Gene3D" id="3.30.200.20">
    <property type="entry name" value="Phosphorylase Kinase, domain 1"/>
    <property type="match status" value="1"/>
</dbReference>
<sequence>MANSGNIATKKLHRSAAIGLTATKVGLRHLGHVGRKKLTGRKCSSEKREKIQTAHEEEIGKTLFKALNQLKGTALKASQILSMEADILPEGIRKELAKACYKATPLNRALIDKVFRNEFGIGPGKIFSEFDKEAFAAASLGQVHRAMLLSGEAVAVKVQYPGIAASIKSDVKMLGGLLSVVSASTDFMPNKNVIDTVLDEITIQLRREVDYFREAENLKWFKSHIKMANIVVPSVFEEQSSERVLTMEMLSGQHLDEWLETKPSQKEKNHVGQILFDFFFHSFFELRHVHADPHPGNYLFMADGRIGVLDFGCVREIDKGFTDRISGYYKLLLLHHNGDPDYDGLRAYYEEFELTKSDMSEEDYRKILQPELDRIQKWMIEPYLSDEFDFSGRAYPEMTTADTRKITPFMKEINRDLLYFDRAYRGLILFLSKLGATIKTKNKWIKREP</sequence>
<protein>
    <submittedName>
        <fullName evidence="6">ABC1 kinase family protein</fullName>
    </submittedName>
</protein>
<dbReference type="InterPro" id="IPR000719">
    <property type="entry name" value="Prot_kinase_dom"/>
</dbReference>
<keyword evidence="3" id="KW-0547">Nucleotide-binding</keyword>
<proteinExistence type="inferred from homology"/>
<dbReference type="InterPro" id="IPR034646">
    <property type="entry name" value="ADCK3_dom"/>
</dbReference>
<keyword evidence="2" id="KW-0808">Transferase</keyword>
<dbReference type="InterPro" id="IPR004147">
    <property type="entry name" value="ABC1_dom"/>
</dbReference>
<dbReference type="Proteomes" id="UP001597294">
    <property type="component" value="Unassembled WGS sequence"/>
</dbReference>
<dbReference type="SUPFAM" id="SSF56112">
    <property type="entry name" value="Protein kinase-like (PK-like)"/>
    <property type="match status" value="1"/>
</dbReference>
<dbReference type="Gene3D" id="1.10.510.10">
    <property type="entry name" value="Transferase(Phosphotransferase) domain 1"/>
    <property type="match status" value="1"/>
</dbReference>
<dbReference type="Pfam" id="PF03109">
    <property type="entry name" value="ABC1"/>
    <property type="match status" value="1"/>
</dbReference>
<dbReference type="PANTHER" id="PTHR43851:SF3">
    <property type="entry name" value="COENZYME Q8"/>
    <property type="match status" value="1"/>
</dbReference>
<dbReference type="CDD" id="cd13970">
    <property type="entry name" value="ABC1_ADCK3"/>
    <property type="match status" value="1"/>
</dbReference>
<dbReference type="PANTHER" id="PTHR43851">
    <property type="match status" value="1"/>
</dbReference>
<feature type="domain" description="Protein kinase" evidence="5">
    <location>
        <begin position="129"/>
        <end position="449"/>
    </location>
</feature>
<organism evidence="6 7">
    <name type="scientific">Kiloniella antarctica</name>
    <dbReference type="NCBI Taxonomy" id="1550907"/>
    <lineage>
        <taxon>Bacteria</taxon>
        <taxon>Pseudomonadati</taxon>
        <taxon>Pseudomonadota</taxon>
        <taxon>Alphaproteobacteria</taxon>
        <taxon>Rhodospirillales</taxon>
        <taxon>Kiloniellaceae</taxon>
        <taxon>Kiloniella</taxon>
    </lineage>
</organism>
<evidence type="ECO:0000256" key="2">
    <source>
        <dbReference type="ARBA" id="ARBA00022679"/>
    </source>
</evidence>
<evidence type="ECO:0000259" key="5">
    <source>
        <dbReference type="PROSITE" id="PS50011"/>
    </source>
</evidence>
<evidence type="ECO:0000313" key="7">
    <source>
        <dbReference type="Proteomes" id="UP001597294"/>
    </source>
</evidence>
<comment type="similarity">
    <text evidence="1">Belongs to the protein kinase superfamily. ADCK protein kinase family.</text>
</comment>
<reference evidence="7" key="1">
    <citation type="journal article" date="2019" name="Int. J. Syst. Evol. Microbiol.">
        <title>The Global Catalogue of Microorganisms (GCM) 10K type strain sequencing project: providing services to taxonomists for standard genome sequencing and annotation.</title>
        <authorList>
            <consortium name="The Broad Institute Genomics Platform"/>
            <consortium name="The Broad Institute Genome Sequencing Center for Infectious Disease"/>
            <person name="Wu L."/>
            <person name="Ma J."/>
        </authorList>
    </citation>
    <scope>NUCLEOTIDE SEQUENCE [LARGE SCALE GENOMIC DNA]</scope>
    <source>
        <strain evidence="7">CGMCC 4.7192</strain>
    </source>
</reference>
<evidence type="ECO:0000256" key="4">
    <source>
        <dbReference type="ARBA" id="ARBA00022840"/>
    </source>
</evidence>
<evidence type="ECO:0000256" key="3">
    <source>
        <dbReference type="ARBA" id="ARBA00022741"/>
    </source>
</evidence>
<dbReference type="InterPro" id="IPR011009">
    <property type="entry name" value="Kinase-like_dom_sf"/>
</dbReference>
<comment type="caution">
    <text evidence="6">The sequence shown here is derived from an EMBL/GenBank/DDBJ whole genome shotgun (WGS) entry which is preliminary data.</text>
</comment>
<keyword evidence="7" id="KW-1185">Reference proteome</keyword>
<name>A0ABW5BR10_9PROT</name>
<dbReference type="InterPro" id="IPR051409">
    <property type="entry name" value="Atypical_kinase_ADCK"/>
</dbReference>
<accession>A0ABW5BR10</accession>
<dbReference type="GO" id="GO:0016301">
    <property type="term" value="F:kinase activity"/>
    <property type="evidence" value="ECO:0007669"/>
    <property type="project" value="UniProtKB-KW"/>
</dbReference>
<dbReference type="RefSeq" id="WP_380255243.1">
    <property type="nucleotide sequence ID" value="NZ_JBHUII010000013.1"/>
</dbReference>
<dbReference type="EMBL" id="JBHUII010000013">
    <property type="protein sequence ID" value="MFD2208024.1"/>
    <property type="molecule type" value="Genomic_DNA"/>
</dbReference>
<dbReference type="PROSITE" id="PS50011">
    <property type="entry name" value="PROTEIN_KINASE_DOM"/>
    <property type="match status" value="1"/>
</dbReference>
<gene>
    <name evidence="6" type="ORF">ACFSKO_20595</name>
</gene>
<evidence type="ECO:0000256" key="1">
    <source>
        <dbReference type="ARBA" id="ARBA00009670"/>
    </source>
</evidence>
<keyword evidence="6" id="KW-0418">Kinase</keyword>